<organism evidence="2 3">
    <name type="scientific">Pseudoneobacillus rhizosphaerae</name>
    <dbReference type="NCBI Taxonomy" id="2880968"/>
    <lineage>
        <taxon>Bacteria</taxon>
        <taxon>Bacillati</taxon>
        <taxon>Bacillota</taxon>
        <taxon>Bacilli</taxon>
        <taxon>Bacillales</taxon>
        <taxon>Bacillaceae</taxon>
        <taxon>Pseudoneobacillus</taxon>
    </lineage>
</organism>
<accession>A0A9C7LCU4</accession>
<dbReference type="Gene3D" id="2.40.10.170">
    <property type="match status" value="1"/>
</dbReference>
<dbReference type="PANTHER" id="PTHR38447:SF1">
    <property type="entry name" value="RNA POLYMERASE-BINDING TRANSCRIPTION FACTOR CARD"/>
    <property type="match status" value="1"/>
</dbReference>
<dbReference type="InterPro" id="IPR048792">
    <property type="entry name" value="CarD_C"/>
</dbReference>
<sequence>MFDIGDVIIYSEHGLCQIDDICEKTIAGVTRTYYILHPLAQENLQISTPIDNNKVVMLKTMEREEAEQLLESFKKPGIAWIEEHKKRYHQYLELIQTGDRKVIADIAITLMQKNLELKENNKRLYDQDRKLLQTIQNILFNEMAMSMNTSFEEIEERVNNLINAINV</sequence>
<dbReference type="Pfam" id="PF21095">
    <property type="entry name" value="CarD_C"/>
    <property type="match status" value="1"/>
</dbReference>
<dbReference type="Gene3D" id="1.20.58.1290">
    <property type="entry name" value="CarD-like, C-terminal domain"/>
    <property type="match status" value="1"/>
</dbReference>
<proteinExistence type="predicted"/>
<reference evidence="2" key="1">
    <citation type="submission" date="2021-10" db="EMBL/GenBank/DDBJ databases">
        <authorList>
            <person name="Criscuolo A."/>
        </authorList>
    </citation>
    <scope>NUCLEOTIDE SEQUENCE</scope>
    <source>
        <strain evidence="2">CIP111885</strain>
    </source>
</reference>
<dbReference type="GO" id="GO:0009303">
    <property type="term" value="P:rRNA transcription"/>
    <property type="evidence" value="ECO:0007669"/>
    <property type="project" value="TreeGrafter"/>
</dbReference>
<dbReference type="InterPro" id="IPR052531">
    <property type="entry name" value="CarD-like_regulator"/>
</dbReference>
<dbReference type="EMBL" id="CAKJTG010000036">
    <property type="protein sequence ID" value="CAG9610443.1"/>
    <property type="molecule type" value="Genomic_DNA"/>
</dbReference>
<evidence type="ECO:0000313" key="2">
    <source>
        <dbReference type="EMBL" id="CAG9610443.1"/>
    </source>
</evidence>
<gene>
    <name evidence="2" type="primary">carD_4</name>
    <name evidence="2" type="ORF">NEOCIP111885_04217</name>
</gene>
<dbReference type="RefSeq" id="WP_230498808.1">
    <property type="nucleotide sequence ID" value="NZ_CAKJTG010000036.1"/>
</dbReference>
<dbReference type="Pfam" id="PF02559">
    <property type="entry name" value="CarD_TRCF_RID"/>
    <property type="match status" value="1"/>
</dbReference>
<keyword evidence="3" id="KW-1185">Reference proteome</keyword>
<name>A0A9C7LCU4_9BACI</name>
<dbReference type="InterPro" id="IPR042215">
    <property type="entry name" value="CarD-like_C"/>
</dbReference>
<dbReference type="Proteomes" id="UP000789845">
    <property type="component" value="Unassembled WGS sequence"/>
</dbReference>
<dbReference type="SUPFAM" id="SSF141259">
    <property type="entry name" value="CarD-like"/>
    <property type="match status" value="1"/>
</dbReference>
<evidence type="ECO:0000259" key="1">
    <source>
        <dbReference type="SMART" id="SM01058"/>
    </source>
</evidence>
<comment type="caution">
    <text evidence="2">The sequence shown here is derived from an EMBL/GenBank/DDBJ whole genome shotgun (WGS) entry which is preliminary data.</text>
</comment>
<evidence type="ECO:0000313" key="3">
    <source>
        <dbReference type="Proteomes" id="UP000789845"/>
    </source>
</evidence>
<feature type="domain" description="CarD-like/TRCF RNAP-interacting" evidence="1">
    <location>
        <begin position="1"/>
        <end position="111"/>
    </location>
</feature>
<protein>
    <submittedName>
        <fullName evidence="2">RNA polymerase-binding transcription factor CarD</fullName>
    </submittedName>
</protein>
<dbReference type="InterPro" id="IPR036101">
    <property type="entry name" value="CarD-like/TRCF_RID_sf"/>
</dbReference>
<dbReference type="AlphaFoldDB" id="A0A9C7LCU4"/>
<dbReference type="SMART" id="SM01058">
    <property type="entry name" value="CarD_TRCF"/>
    <property type="match status" value="1"/>
</dbReference>
<dbReference type="InterPro" id="IPR003711">
    <property type="entry name" value="CarD-like/TRCF_RID"/>
</dbReference>
<dbReference type="PANTHER" id="PTHR38447">
    <property type="entry name" value="TRANSCRIPTION FACTOR YDEB-RELATED"/>
    <property type="match status" value="1"/>
</dbReference>